<dbReference type="InterPro" id="IPR029058">
    <property type="entry name" value="AB_hydrolase_fold"/>
</dbReference>
<dbReference type="Gene3D" id="3.40.50.1820">
    <property type="entry name" value="alpha/beta hydrolase"/>
    <property type="match status" value="1"/>
</dbReference>
<dbReference type="PANTHER" id="PTHR48081:SF13">
    <property type="entry name" value="ALPHA_BETA HYDROLASE"/>
    <property type="match status" value="1"/>
</dbReference>
<dbReference type="InterPro" id="IPR050300">
    <property type="entry name" value="GDXG_lipolytic_enzyme"/>
</dbReference>
<dbReference type="GO" id="GO:0016787">
    <property type="term" value="F:hydrolase activity"/>
    <property type="evidence" value="ECO:0007669"/>
    <property type="project" value="UniProtKB-KW"/>
</dbReference>
<feature type="chain" id="PRO_5041452159" evidence="2">
    <location>
        <begin position="21"/>
        <end position="329"/>
    </location>
</feature>
<protein>
    <submittedName>
        <fullName evidence="4">Alpha/beta hydrolase</fullName>
    </submittedName>
</protein>
<name>A0AA41YB21_9BACT</name>
<evidence type="ECO:0000256" key="1">
    <source>
        <dbReference type="ARBA" id="ARBA00022801"/>
    </source>
</evidence>
<accession>A0AA41YB21</accession>
<dbReference type="InterPro" id="IPR049492">
    <property type="entry name" value="BD-FAE-like_dom"/>
</dbReference>
<evidence type="ECO:0000313" key="5">
    <source>
        <dbReference type="Proteomes" id="UP001163821"/>
    </source>
</evidence>
<keyword evidence="5" id="KW-1185">Reference proteome</keyword>
<dbReference type="Proteomes" id="UP001163821">
    <property type="component" value="Unassembled WGS sequence"/>
</dbReference>
<reference evidence="4" key="1">
    <citation type="submission" date="2022-10" db="EMBL/GenBank/DDBJ databases">
        <title>Gaoshiqiia sediminis gen. nov., sp. nov., isolated from coastal sediment.</title>
        <authorList>
            <person name="Yu W.X."/>
            <person name="Mu D.S."/>
            <person name="Du J.Z."/>
            <person name="Liang Y.Q."/>
        </authorList>
    </citation>
    <scope>NUCLEOTIDE SEQUENCE</scope>
    <source>
        <strain evidence="4">A06</strain>
    </source>
</reference>
<dbReference type="PANTHER" id="PTHR48081">
    <property type="entry name" value="AB HYDROLASE SUPERFAMILY PROTEIN C4A8.06C"/>
    <property type="match status" value="1"/>
</dbReference>
<sequence length="329" mass="36828">MLKLKTYFLVLLIAPLMAMAQNEFPQDTSFAVYSTFQKIKKDFPQARPVKPFASEKVLSLPDQVYRVRENRLLRMDVFLPNNSDKTCRPVVMMIHGGGWRSGNKSHLVPLAQKLAIDGYVTATVGQRLSIEALYPAAVHDLKEAIRFLKHNSQLYGIDTTRIAVLGCSSGATMASLLATTGHLTTFDDPASLYPAHTARVQALINIDGVVDFTDPNESAKDTNPDKPSAGAMFFGATYNEKPELWKDASAINYVDKNTPPTLYINSALPRFHAGRDSLLSILNANNIYNEVHEIPDTPHPFWLFHPWFDETHGYIRDFLNTIFNKTKGL</sequence>
<evidence type="ECO:0000256" key="2">
    <source>
        <dbReference type="SAM" id="SignalP"/>
    </source>
</evidence>
<evidence type="ECO:0000313" key="4">
    <source>
        <dbReference type="EMBL" id="MCW0484378.1"/>
    </source>
</evidence>
<dbReference type="AlphaFoldDB" id="A0AA41YB21"/>
<dbReference type="RefSeq" id="WP_282592971.1">
    <property type="nucleotide sequence ID" value="NZ_JAPAAF010000035.1"/>
</dbReference>
<keyword evidence="1 4" id="KW-0378">Hydrolase</keyword>
<feature type="domain" description="BD-FAE-like" evidence="3">
    <location>
        <begin position="75"/>
        <end position="264"/>
    </location>
</feature>
<dbReference type="SUPFAM" id="SSF53474">
    <property type="entry name" value="alpha/beta-Hydrolases"/>
    <property type="match status" value="1"/>
</dbReference>
<feature type="signal peptide" evidence="2">
    <location>
        <begin position="1"/>
        <end position="20"/>
    </location>
</feature>
<dbReference type="Pfam" id="PF20434">
    <property type="entry name" value="BD-FAE"/>
    <property type="match status" value="1"/>
</dbReference>
<dbReference type="EMBL" id="JAPAAF010000035">
    <property type="protein sequence ID" value="MCW0484378.1"/>
    <property type="molecule type" value="Genomic_DNA"/>
</dbReference>
<proteinExistence type="predicted"/>
<gene>
    <name evidence="4" type="ORF">N2K84_16675</name>
</gene>
<comment type="caution">
    <text evidence="4">The sequence shown here is derived from an EMBL/GenBank/DDBJ whole genome shotgun (WGS) entry which is preliminary data.</text>
</comment>
<organism evidence="4 5">
    <name type="scientific">Gaoshiqia sediminis</name>
    <dbReference type="NCBI Taxonomy" id="2986998"/>
    <lineage>
        <taxon>Bacteria</taxon>
        <taxon>Pseudomonadati</taxon>
        <taxon>Bacteroidota</taxon>
        <taxon>Bacteroidia</taxon>
        <taxon>Marinilabiliales</taxon>
        <taxon>Prolixibacteraceae</taxon>
        <taxon>Gaoshiqia</taxon>
    </lineage>
</organism>
<keyword evidence="2" id="KW-0732">Signal</keyword>
<evidence type="ECO:0000259" key="3">
    <source>
        <dbReference type="Pfam" id="PF20434"/>
    </source>
</evidence>